<dbReference type="InterPro" id="IPR050695">
    <property type="entry name" value="N-acetylmuramoyl_amidase_3"/>
</dbReference>
<dbReference type="OrthoDB" id="9772024at2"/>
<reference evidence="2 3" key="1">
    <citation type="submission" date="2017-06" db="EMBL/GenBank/DDBJ databases">
        <title>Investigating the central metabolism of Clostridium thermosuccinogenes.</title>
        <authorList>
            <person name="Koendjbiharie J.G."/>
            <person name="van Kranenburg R."/>
        </authorList>
    </citation>
    <scope>NUCLEOTIDE SEQUENCE [LARGE SCALE GENOMIC DNA]</scope>
    <source>
        <strain evidence="2 3">DSM 5806</strain>
    </source>
</reference>
<dbReference type="AlphaFoldDB" id="A0A2K2EY30"/>
<dbReference type="InterPro" id="IPR002508">
    <property type="entry name" value="MurNAc-LAA_cat"/>
</dbReference>
<gene>
    <name evidence="2" type="ORF">CDQ84_12170</name>
</gene>
<proteinExistence type="predicted"/>
<evidence type="ECO:0000313" key="3">
    <source>
        <dbReference type="Proteomes" id="UP000236151"/>
    </source>
</evidence>
<protein>
    <recommendedName>
        <fullName evidence="1">MurNAc-LAA domain-containing protein</fullName>
    </recommendedName>
</protein>
<dbReference type="RefSeq" id="WP_103082008.1">
    <property type="nucleotide sequence ID" value="NZ_CP021850.1"/>
</dbReference>
<dbReference type="PANTHER" id="PTHR30404">
    <property type="entry name" value="N-ACETYLMURAMOYL-L-ALANINE AMIDASE"/>
    <property type="match status" value="1"/>
</dbReference>
<dbReference type="GO" id="GO:0030288">
    <property type="term" value="C:outer membrane-bounded periplasmic space"/>
    <property type="evidence" value="ECO:0007669"/>
    <property type="project" value="TreeGrafter"/>
</dbReference>
<sequence length="209" mass="22981">MKVYISPSTQEKNIGVGNYGTEEKRMNEIADIVCPLLEYNGFTVKRNRPEMTLSQIIADSDAWKPDIHVAIHSNAVGGSGAGQARGCEVYGYLIDGRVTNSQRLSEAIYKEVSAITPTSDRGVKNGVPLNLAEIVTVKATSCIVEVAFHDNMEDAIWIMNNIPRIGEAIVKGICNYFGVSFRKPSDTVDWKAKYENLVAQLKNLVKGLD</sequence>
<dbReference type="Proteomes" id="UP000236151">
    <property type="component" value="Unassembled WGS sequence"/>
</dbReference>
<evidence type="ECO:0000313" key="2">
    <source>
        <dbReference type="EMBL" id="PNT97935.1"/>
    </source>
</evidence>
<dbReference type="SMART" id="SM00646">
    <property type="entry name" value="Ami_3"/>
    <property type="match status" value="1"/>
</dbReference>
<accession>A0A2K2EY30</accession>
<comment type="caution">
    <text evidence="2">The sequence shown here is derived from an EMBL/GenBank/DDBJ whole genome shotgun (WGS) entry which is preliminary data.</text>
</comment>
<feature type="domain" description="MurNAc-LAA" evidence="1">
    <location>
        <begin position="57"/>
        <end position="174"/>
    </location>
</feature>
<dbReference type="EMBL" id="NIOJ01000032">
    <property type="protein sequence ID" value="PNT97935.1"/>
    <property type="molecule type" value="Genomic_DNA"/>
</dbReference>
<dbReference type="GO" id="GO:0009253">
    <property type="term" value="P:peptidoglycan catabolic process"/>
    <property type="evidence" value="ECO:0007669"/>
    <property type="project" value="InterPro"/>
</dbReference>
<dbReference type="GO" id="GO:0008745">
    <property type="term" value="F:N-acetylmuramoyl-L-alanine amidase activity"/>
    <property type="evidence" value="ECO:0007669"/>
    <property type="project" value="InterPro"/>
</dbReference>
<evidence type="ECO:0000259" key="1">
    <source>
        <dbReference type="SMART" id="SM00646"/>
    </source>
</evidence>
<dbReference type="KEGG" id="cthd:CDO33_00430"/>
<dbReference type="CDD" id="cd02696">
    <property type="entry name" value="MurNAc-LAA"/>
    <property type="match status" value="1"/>
</dbReference>
<name>A0A2K2EY30_9CLOT</name>
<dbReference type="Pfam" id="PF01520">
    <property type="entry name" value="Amidase_3"/>
    <property type="match status" value="1"/>
</dbReference>
<organism evidence="2 3">
    <name type="scientific">Clostridium thermosuccinogenes</name>
    <dbReference type="NCBI Taxonomy" id="84032"/>
    <lineage>
        <taxon>Bacteria</taxon>
        <taxon>Bacillati</taxon>
        <taxon>Bacillota</taxon>
        <taxon>Clostridia</taxon>
        <taxon>Eubacteriales</taxon>
        <taxon>Clostridiaceae</taxon>
        <taxon>Clostridium</taxon>
    </lineage>
</organism>
<dbReference type="SUPFAM" id="SSF53187">
    <property type="entry name" value="Zn-dependent exopeptidases"/>
    <property type="match status" value="1"/>
</dbReference>
<keyword evidence="3" id="KW-1185">Reference proteome</keyword>
<dbReference type="Gene3D" id="3.40.630.40">
    <property type="entry name" value="Zn-dependent exopeptidases"/>
    <property type="match status" value="1"/>
</dbReference>
<dbReference type="PANTHER" id="PTHR30404:SF8">
    <property type="entry name" value="AUTOLYSIN PH-RELATED"/>
    <property type="match status" value="1"/>
</dbReference>